<dbReference type="InterPro" id="IPR006124">
    <property type="entry name" value="Metalloenzyme"/>
</dbReference>
<name>X1S160_9ZZZZ</name>
<reference evidence="2" key="1">
    <citation type="journal article" date="2014" name="Front. Microbiol.">
        <title>High frequency of phylogenetically diverse reductive dehalogenase-homologous genes in deep subseafloor sedimentary metagenomes.</title>
        <authorList>
            <person name="Kawai M."/>
            <person name="Futagami T."/>
            <person name="Toyoda A."/>
            <person name="Takaki Y."/>
            <person name="Nishi S."/>
            <person name="Hori S."/>
            <person name="Arai W."/>
            <person name="Tsubouchi T."/>
            <person name="Morono Y."/>
            <person name="Uchiyama I."/>
            <person name="Ito T."/>
            <person name="Fujiyama A."/>
            <person name="Inagaki F."/>
            <person name="Takami H."/>
        </authorList>
    </citation>
    <scope>NUCLEOTIDE SEQUENCE</scope>
    <source>
        <strain evidence="2">Expedition CK06-06</strain>
    </source>
</reference>
<feature type="domain" description="Metalloenzyme" evidence="1">
    <location>
        <begin position="2"/>
        <end position="34"/>
    </location>
</feature>
<feature type="non-terminal residue" evidence="2">
    <location>
        <position position="1"/>
    </location>
</feature>
<comment type="caution">
    <text evidence="2">The sequence shown here is derived from an EMBL/GenBank/DDBJ whole genome shotgun (WGS) entry which is preliminary data.</text>
</comment>
<dbReference type="Pfam" id="PF01676">
    <property type="entry name" value="Metalloenzyme"/>
    <property type="match status" value="1"/>
</dbReference>
<gene>
    <name evidence="2" type="ORF">S06H3_66902</name>
</gene>
<dbReference type="EMBL" id="BARV01045909">
    <property type="protein sequence ID" value="GAI61494.1"/>
    <property type="molecule type" value="Genomic_DNA"/>
</dbReference>
<dbReference type="AlphaFoldDB" id="X1S160"/>
<accession>X1S160</accession>
<sequence>ANTRIAVLSDHLTPIEVRTHVAEAVPFLIYNSEKAPDGVNR</sequence>
<proteinExistence type="predicted"/>
<dbReference type="Gene3D" id="3.40.720.10">
    <property type="entry name" value="Alkaline Phosphatase, subunit A"/>
    <property type="match status" value="1"/>
</dbReference>
<organism evidence="2">
    <name type="scientific">marine sediment metagenome</name>
    <dbReference type="NCBI Taxonomy" id="412755"/>
    <lineage>
        <taxon>unclassified sequences</taxon>
        <taxon>metagenomes</taxon>
        <taxon>ecological metagenomes</taxon>
    </lineage>
</organism>
<dbReference type="GO" id="GO:0003824">
    <property type="term" value="F:catalytic activity"/>
    <property type="evidence" value="ECO:0007669"/>
    <property type="project" value="InterPro"/>
</dbReference>
<dbReference type="GO" id="GO:0046872">
    <property type="term" value="F:metal ion binding"/>
    <property type="evidence" value="ECO:0007669"/>
    <property type="project" value="InterPro"/>
</dbReference>
<evidence type="ECO:0000313" key="2">
    <source>
        <dbReference type="EMBL" id="GAI61494.1"/>
    </source>
</evidence>
<feature type="non-terminal residue" evidence="2">
    <location>
        <position position="41"/>
    </location>
</feature>
<protein>
    <recommendedName>
        <fullName evidence="1">Metalloenzyme domain-containing protein</fullName>
    </recommendedName>
</protein>
<dbReference type="InterPro" id="IPR017850">
    <property type="entry name" value="Alkaline_phosphatase_core_sf"/>
</dbReference>
<evidence type="ECO:0000259" key="1">
    <source>
        <dbReference type="Pfam" id="PF01676"/>
    </source>
</evidence>